<protein>
    <recommendedName>
        <fullName evidence="4">Polymerase nucleotidyl transferase domain-containing protein</fullName>
    </recommendedName>
</protein>
<gene>
    <name evidence="2" type="ORF">LTR69_009894</name>
</gene>
<accession>A0ABR0IYY3</accession>
<dbReference type="Proteomes" id="UP001345691">
    <property type="component" value="Unassembled WGS sequence"/>
</dbReference>
<proteinExistence type="predicted"/>
<evidence type="ECO:0000313" key="2">
    <source>
        <dbReference type="EMBL" id="KAK5052358.1"/>
    </source>
</evidence>
<reference evidence="2 3" key="1">
    <citation type="submission" date="2023-08" db="EMBL/GenBank/DDBJ databases">
        <title>Black Yeasts Isolated from many extreme environments.</title>
        <authorList>
            <person name="Coleine C."/>
            <person name="Stajich J.E."/>
            <person name="Selbmann L."/>
        </authorList>
    </citation>
    <scope>NUCLEOTIDE SEQUENCE [LARGE SCALE GENOMIC DNA]</scope>
    <source>
        <strain evidence="2 3">CCFEE 6328</strain>
    </source>
</reference>
<feature type="region of interest" description="Disordered" evidence="1">
    <location>
        <begin position="286"/>
        <end position="312"/>
    </location>
</feature>
<feature type="region of interest" description="Disordered" evidence="1">
    <location>
        <begin position="110"/>
        <end position="169"/>
    </location>
</feature>
<organism evidence="2 3">
    <name type="scientific">Exophiala sideris</name>
    <dbReference type="NCBI Taxonomy" id="1016849"/>
    <lineage>
        <taxon>Eukaryota</taxon>
        <taxon>Fungi</taxon>
        <taxon>Dikarya</taxon>
        <taxon>Ascomycota</taxon>
        <taxon>Pezizomycotina</taxon>
        <taxon>Eurotiomycetes</taxon>
        <taxon>Chaetothyriomycetidae</taxon>
        <taxon>Chaetothyriales</taxon>
        <taxon>Herpotrichiellaceae</taxon>
        <taxon>Exophiala</taxon>
    </lineage>
</organism>
<feature type="compositionally biased region" description="Basic and acidic residues" evidence="1">
    <location>
        <begin position="286"/>
        <end position="305"/>
    </location>
</feature>
<comment type="caution">
    <text evidence="2">The sequence shown here is derived from an EMBL/GenBank/DDBJ whole genome shotgun (WGS) entry which is preliminary data.</text>
</comment>
<sequence length="516" mass="58843">MGGSAFKEDGLWTPRMPTVVYNHVLQQTQTLLKPHFKHVGTAIEGPSKTTHGDVDILVADPVDKSHRKSGDFLASVVGAKQWKTTGASLLHFAVPWPQEFENDIYPSEVATAEDSGESDEGKRTRSGPNAEEVDQTPDIPRPENPRQENPRLNIPRPDTKASKPSVSSKPLDVVTSQKYIQVDIQICPTATAWEWQLFYQAHGDLWSMLGIIIRRFGLTCSYNGLELRIKEVESHNKLHSRVKMTQIPSQVLEYLGLDVGRYWTPFKSWDDMMAYVGNCRFHDPGRWKNEPKKEEEDEAQVEKPPAKKATVDTTTENKELMTLKHNDRARAEKRPVLRYWFDTYLPRHVDDQPGKDAQLSREDVIQDAKEFFGGEFASRFDEKKTKWVRIIAVDQLWSDIRKILPGRDGTMDGIQIGYVMRGVKRELAGERDEYDAGDEAPEGVRLAFQEGRFEVVFAWAKENWKKVAEREEVYLTYAEVDLKLRNRRQKQKGAQRNAQKSEGAESAAIIDHPPGS</sequence>
<evidence type="ECO:0008006" key="4">
    <source>
        <dbReference type="Google" id="ProtNLM"/>
    </source>
</evidence>
<feature type="region of interest" description="Disordered" evidence="1">
    <location>
        <begin position="488"/>
        <end position="516"/>
    </location>
</feature>
<feature type="compositionally biased region" description="Basic and acidic residues" evidence="1">
    <location>
        <begin position="140"/>
        <end position="149"/>
    </location>
</feature>
<evidence type="ECO:0000313" key="3">
    <source>
        <dbReference type="Proteomes" id="UP001345691"/>
    </source>
</evidence>
<name>A0ABR0IYY3_9EURO</name>
<keyword evidence="3" id="KW-1185">Reference proteome</keyword>
<evidence type="ECO:0000256" key="1">
    <source>
        <dbReference type="SAM" id="MobiDB-lite"/>
    </source>
</evidence>
<dbReference type="EMBL" id="JAVRRF010000030">
    <property type="protein sequence ID" value="KAK5052358.1"/>
    <property type="molecule type" value="Genomic_DNA"/>
</dbReference>